<dbReference type="Pfam" id="PF05183">
    <property type="entry name" value="RdRP"/>
    <property type="match status" value="1"/>
</dbReference>
<feature type="transmembrane region" description="Helical" evidence="9">
    <location>
        <begin position="910"/>
        <end position="932"/>
    </location>
</feature>
<keyword evidence="9" id="KW-1133">Transmembrane helix</keyword>
<evidence type="ECO:0000259" key="11">
    <source>
        <dbReference type="Pfam" id="PF24823"/>
    </source>
</evidence>
<evidence type="ECO:0000256" key="5">
    <source>
        <dbReference type="ARBA" id="ARBA00022884"/>
    </source>
</evidence>
<dbReference type="EC" id="2.7.7.48" evidence="8"/>
<keyword evidence="4 8" id="KW-0548">Nucleotidyltransferase</keyword>
<name>A0A6A1UZM7_9ROSI</name>
<dbReference type="InterPro" id="IPR058751">
    <property type="entry name" value="RDRP_helical"/>
</dbReference>
<dbReference type="GO" id="GO:0030422">
    <property type="term" value="P:siRNA processing"/>
    <property type="evidence" value="ECO:0007669"/>
    <property type="project" value="TreeGrafter"/>
</dbReference>
<dbReference type="OrthoDB" id="6513042at2759"/>
<evidence type="ECO:0000313" key="14">
    <source>
        <dbReference type="EMBL" id="KAB1205845.1"/>
    </source>
</evidence>
<dbReference type="PANTHER" id="PTHR23079:SF1">
    <property type="entry name" value="RNA-DEPENDENT RNA POLYMERASE 1"/>
    <property type="match status" value="1"/>
</dbReference>
<keyword evidence="15" id="KW-1185">Reference proteome</keyword>
<dbReference type="Proteomes" id="UP000516437">
    <property type="component" value="Chromosome 7"/>
</dbReference>
<dbReference type="InterPro" id="IPR057596">
    <property type="entry name" value="RDRP_core"/>
</dbReference>
<comment type="similarity">
    <text evidence="1 8">Belongs to the RdRP family.</text>
</comment>
<dbReference type="GO" id="GO:0031380">
    <property type="term" value="C:nuclear RNA-directed RNA polymerase complex"/>
    <property type="evidence" value="ECO:0007669"/>
    <property type="project" value="TreeGrafter"/>
</dbReference>
<evidence type="ECO:0000313" key="15">
    <source>
        <dbReference type="Proteomes" id="UP000516437"/>
    </source>
</evidence>
<organism evidence="14 15">
    <name type="scientific">Morella rubra</name>
    <name type="common">Chinese bayberry</name>
    <dbReference type="NCBI Taxonomy" id="262757"/>
    <lineage>
        <taxon>Eukaryota</taxon>
        <taxon>Viridiplantae</taxon>
        <taxon>Streptophyta</taxon>
        <taxon>Embryophyta</taxon>
        <taxon>Tracheophyta</taxon>
        <taxon>Spermatophyta</taxon>
        <taxon>Magnoliopsida</taxon>
        <taxon>eudicotyledons</taxon>
        <taxon>Gunneridae</taxon>
        <taxon>Pentapetalae</taxon>
        <taxon>rosids</taxon>
        <taxon>fabids</taxon>
        <taxon>Fagales</taxon>
        <taxon>Myricaceae</taxon>
        <taxon>Morella</taxon>
    </lineage>
</organism>
<dbReference type="InterPro" id="IPR057590">
    <property type="entry name" value="PH_RDR1/2-like"/>
</dbReference>
<evidence type="ECO:0000259" key="13">
    <source>
        <dbReference type="Pfam" id="PF26253"/>
    </source>
</evidence>
<keyword evidence="9" id="KW-0812">Transmembrane</keyword>
<dbReference type="InterPro" id="IPR058752">
    <property type="entry name" value="RDRP_C_head"/>
</dbReference>
<evidence type="ECO:0000259" key="10">
    <source>
        <dbReference type="Pfam" id="PF05183"/>
    </source>
</evidence>
<feature type="domain" description="RDRP helical" evidence="12">
    <location>
        <begin position="69"/>
        <end position="151"/>
    </location>
</feature>
<evidence type="ECO:0000256" key="7">
    <source>
        <dbReference type="ARBA" id="ARBA00048744"/>
    </source>
</evidence>
<keyword evidence="9" id="KW-0472">Membrane</keyword>
<dbReference type="Pfam" id="PF26252">
    <property type="entry name" value="RdRP_helical"/>
    <property type="match status" value="1"/>
</dbReference>
<dbReference type="GO" id="GO:0003723">
    <property type="term" value="F:RNA binding"/>
    <property type="evidence" value="ECO:0007669"/>
    <property type="project" value="UniProtKB-KW"/>
</dbReference>
<accession>A0A6A1UZM7</accession>
<keyword evidence="5 8" id="KW-0694">RNA-binding</keyword>
<evidence type="ECO:0000256" key="1">
    <source>
        <dbReference type="ARBA" id="ARBA00005762"/>
    </source>
</evidence>
<comment type="caution">
    <text evidence="14">The sequence shown here is derived from an EMBL/GenBank/DDBJ whole genome shotgun (WGS) entry which is preliminary data.</text>
</comment>
<dbReference type="GO" id="GO:0003968">
    <property type="term" value="F:RNA-directed RNA polymerase activity"/>
    <property type="evidence" value="ECO:0007669"/>
    <property type="project" value="UniProtKB-KW"/>
</dbReference>
<evidence type="ECO:0000256" key="2">
    <source>
        <dbReference type="ARBA" id="ARBA00022484"/>
    </source>
</evidence>
<evidence type="ECO:0000256" key="8">
    <source>
        <dbReference type="RuleBase" id="RU363098"/>
    </source>
</evidence>
<evidence type="ECO:0000256" key="3">
    <source>
        <dbReference type="ARBA" id="ARBA00022679"/>
    </source>
</evidence>
<dbReference type="AlphaFoldDB" id="A0A6A1UZM7"/>
<dbReference type="Pfam" id="PF26253">
    <property type="entry name" value="RdRP_head"/>
    <property type="match status" value="1"/>
</dbReference>
<dbReference type="Pfam" id="PF24823">
    <property type="entry name" value="PH_RDR2"/>
    <property type="match status" value="1"/>
</dbReference>
<proteinExistence type="inferred from homology"/>
<evidence type="ECO:0000256" key="9">
    <source>
        <dbReference type="SAM" id="Phobius"/>
    </source>
</evidence>
<dbReference type="InterPro" id="IPR007855">
    <property type="entry name" value="RDRP"/>
</dbReference>
<comment type="function">
    <text evidence="8">Probably involved in the RNA silencing pathway and required for the generation of small interfering RNAs (siRNAs).</text>
</comment>
<feature type="domain" description="RDRP core" evidence="10">
    <location>
        <begin position="173"/>
        <end position="747"/>
    </location>
</feature>
<comment type="catalytic activity">
    <reaction evidence="7 8">
        <text>RNA(n) + a ribonucleoside 5'-triphosphate = RNA(n+1) + diphosphate</text>
        <dbReference type="Rhea" id="RHEA:21248"/>
        <dbReference type="Rhea" id="RHEA-COMP:14527"/>
        <dbReference type="Rhea" id="RHEA-COMP:17342"/>
        <dbReference type="ChEBI" id="CHEBI:33019"/>
        <dbReference type="ChEBI" id="CHEBI:61557"/>
        <dbReference type="ChEBI" id="CHEBI:140395"/>
        <dbReference type="EC" id="2.7.7.48"/>
    </reaction>
</comment>
<dbReference type="EMBL" id="RXIC02000025">
    <property type="protein sequence ID" value="KAB1205845.1"/>
    <property type="molecule type" value="Genomic_DNA"/>
</dbReference>
<keyword evidence="6 8" id="KW-0943">RNA-mediated gene silencing</keyword>
<dbReference type="PANTHER" id="PTHR23079">
    <property type="entry name" value="RNA-DEPENDENT RNA POLYMERASE"/>
    <property type="match status" value="1"/>
</dbReference>
<sequence length="935" mass="106863">MRGDHDSQWVREVDFTPMCCIGQSSAVCVEFPQGRLPNLPRNFAYYKENKGPFTLENVSTFSCNSDLVPIVNPPRGFDLPYRILFKINSLLQHGYLPGSAIDVDFYKLVDPSKTKIEYIECALNKLNHQQGCCYEPVRWLTEQYRSYSMDPHLPKSPAIDLDEKLVYIYRVIITPCKVYFCGPEVNLSNRVLRNYSDDVENFLRIVFVDEDMDRVPSTALSPRASSDRRTSIYERILSILRNGIVVGDKKFEFLAFSSSQLRENSVWMFASRAGLTAADIREWMGDFRDIRNVAKYAARIGQSFSSSRETVSIDVKEMEILPDIEIETGVITYCFSDGIGKISAELASKVAEKCGCKSAVPSAFQIRYAGYKGVVAVDPTSSTKLSLRKSMFKYKSENTKLDVLTWSKCHFCFLNRQIITLLSNLGVGDQVFEKMQKEVINRLNAMTSNPLEAQKALELMFPGETTSILREMLACGYKTNDEPFLAMMLRALRASRLMDLRFKSRIFVQNGRSMLGCLDETRTLEYGHVFVQISRFDRQLCNNSSLVFTASSLDPDSFIFEGKVVVAKNPCLHPGDVRVLRAVNVPALHHMVDCVVFPQQGKRPHPNECSGSDLDGDTYFVCWEPDLIPPSDVEPMNYKLAPPVVLDHDVTIEEVQEYFVKYMVNDSLGMIANAHTVYADKEPRGASSKQCIELAKLHSMAVDSPKTGMVVQIPAHLHVRQYPDFMEKPDKPSYKSQRVIGKLYREVKDIASEPFSLGRVKKYYDPDMKVHGFEDYIDEALKNKRKYNYKLGVLMDSYGIKTEAEILSGSILDLSKPSHRKKDMQPVNNAVMSLRRKARTWFSKGNKSGVCDVYAKASAWYHVTYHHSYRQGMDRDNFLSFPWCICDELVHIKRENASKRALRRSSLQKLIYRLFLWLLFFLCLLLLIFVLINKY</sequence>
<keyword evidence="3 8" id="KW-0808">Transferase</keyword>
<evidence type="ECO:0000256" key="4">
    <source>
        <dbReference type="ARBA" id="ARBA00022695"/>
    </source>
</evidence>
<feature type="domain" description="RDRP C-terminal head" evidence="13">
    <location>
        <begin position="764"/>
        <end position="905"/>
    </location>
</feature>
<reference evidence="14 15" key="1">
    <citation type="journal article" date="2019" name="Plant Biotechnol. J.">
        <title>The red bayberry genome and genetic basis of sex determination.</title>
        <authorList>
            <person name="Jia H.M."/>
            <person name="Jia H.J."/>
            <person name="Cai Q.L."/>
            <person name="Wang Y."/>
            <person name="Zhao H.B."/>
            <person name="Yang W.F."/>
            <person name="Wang G.Y."/>
            <person name="Li Y.H."/>
            <person name="Zhan D.L."/>
            <person name="Shen Y.T."/>
            <person name="Niu Q.F."/>
            <person name="Chang L."/>
            <person name="Qiu J."/>
            <person name="Zhao L."/>
            <person name="Xie H.B."/>
            <person name="Fu W.Y."/>
            <person name="Jin J."/>
            <person name="Li X.W."/>
            <person name="Jiao Y."/>
            <person name="Zhou C.C."/>
            <person name="Tu T."/>
            <person name="Chai C.Y."/>
            <person name="Gao J.L."/>
            <person name="Fan L.J."/>
            <person name="van de Weg E."/>
            <person name="Wang J.Y."/>
            <person name="Gao Z.S."/>
        </authorList>
    </citation>
    <scope>NUCLEOTIDE SEQUENCE [LARGE SCALE GENOMIC DNA]</scope>
    <source>
        <tissue evidence="14">Leaves</tissue>
    </source>
</reference>
<feature type="domain" description="RDR1/2-like PH-like" evidence="11">
    <location>
        <begin position="5"/>
        <end position="53"/>
    </location>
</feature>
<protein>
    <recommendedName>
        <fullName evidence="8">RNA-dependent RNA polymerase</fullName>
        <ecNumber evidence="8">2.7.7.48</ecNumber>
    </recommendedName>
</protein>
<evidence type="ECO:0000259" key="12">
    <source>
        <dbReference type="Pfam" id="PF26252"/>
    </source>
</evidence>
<gene>
    <name evidence="14" type="ORF">CJ030_MR7G027970</name>
</gene>
<keyword evidence="2 8" id="KW-0696">RNA-directed RNA polymerase</keyword>
<evidence type="ECO:0000256" key="6">
    <source>
        <dbReference type="ARBA" id="ARBA00023158"/>
    </source>
</evidence>